<proteinExistence type="predicted"/>
<comment type="caution">
    <text evidence="2">The sequence shown here is derived from an EMBL/GenBank/DDBJ whole genome shotgun (WGS) entry which is preliminary data.</text>
</comment>
<evidence type="ECO:0000259" key="1">
    <source>
        <dbReference type="PROSITE" id="PS51396"/>
    </source>
</evidence>
<evidence type="ECO:0000313" key="3">
    <source>
        <dbReference type="Proteomes" id="UP000681720"/>
    </source>
</evidence>
<evidence type="ECO:0000313" key="2">
    <source>
        <dbReference type="EMBL" id="CAF5220875.1"/>
    </source>
</evidence>
<dbReference type="InterPro" id="IPR011989">
    <property type="entry name" value="ARM-like"/>
</dbReference>
<protein>
    <recommendedName>
        <fullName evidence="1">PUL domain-containing protein</fullName>
    </recommendedName>
</protein>
<dbReference type="Proteomes" id="UP000681720">
    <property type="component" value="Unassembled WGS sequence"/>
</dbReference>
<organism evidence="2 3">
    <name type="scientific">Rotaria magnacalcarata</name>
    <dbReference type="NCBI Taxonomy" id="392030"/>
    <lineage>
        <taxon>Eukaryota</taxon>
        <taxon>Metazoa</taxon>
        <taxon>Spiralia</taxon>
        <taxon>Gnathifera</taxon>
        <taxon>Rotifera</taxon>
        <taxon>Eurotatoria</taxon>
        <taxon>Bdelloidea</taxon>
        <taxon>Philodinida</taxon>
        <taxon>Philodinidae</taxon>
        <taxon>Rotaria</taxon>
    </lineage>
</organism>
<accession>A0A8S3JRJ6</accession>
<dbReference type="Gene3D" id="1.25.10.10">
    <property type="entry name" value="Leucine-rich Repeat Variant"/>
    <property type="match status" value="1"/>
</dbReference>
<dbReference type="EMBL" id="CAJOBJ010365673">
    <property type="protein sequence ID" value="CAF5220875.1"/>
    <property type="molecule type" value="Genomic_DNA"/>
</dbReference>
<name>A0A8S3JRJ6_9BILA</name>
<sequence length="147" mass="16923">MFIFRTLTNLFSNDLGEKYMIKNRNSILAKILICLPITKKNTQIALTNVILNYCIYAYRSNDERLSDYLYECYKEFVDIQFESDGAKRLILGLGTLFCTNADLVLNVQTTSDNNAKRFFTALEKSASQLNADTLECFERCRALVKNL</sequence>
<dbReference type="Pfam" id="PF08324">
    <property type="entry name" value="PUL"/>
    <property type="match status" value="1"/>
</dbReference>
<dbReference type="AlphaFoldDB" id="A0A8S3JRJ6"/>
<reference evidence="2" key="1">
    <citation type="submission" date="2021-02" db="EMBL/GenBank/DDBJ databases">
        <authorList>
            <person name="Nowell W R."/>
        </authorList>
    </citation>
    <scope>NUCLEOTIDE SEQUENCE</scope>
</reference>
<dbReference type="InterPro" id="IPR013535">
    <property type="entry name" value="PUL_dom"/>
</dbReference>
<dbReference type="PROSITE" id="PS51396">
    <property type="entry name" value="PUL"/>
    <property type="match status" value="1"/>
</dbReference>
<gene>
    <name evidence="2" type="ORF">GIL414_LOCUS84248</name>
</gene>
<feature type="domain" description="PUL" evidence="1">
    <location>
        <begin position="1"/>
        <end position="136"/>
    </location>
</feature>